<dbReference type="InterPro" id="IPR051612">
    <property type="entry name" value="Teichoic_Acid_Biosynth"/>
</dbReference>
<comment type="caution">
    <text evidence="7">The sequence shown here is derived from an EMBL/GenBank/DDBJ whole genome shotgun (WGS) entry which is preliminary data.</text>
</comment>
<dbReference type="InterPro" id="IPR007554">
    <property type="entry name" value="Glycerophosphate_synth"/>
</dbReference>
<dbReference type="PANTHER" id="PTHR37316:SF3">
    <property type="entry name" value="TEICHOIC ACID GLYCEROL-PHOSPHATE TRANSFERASE"/>
    <property type="match status" value="1"/>
</dbReference>
<dbReference type="GO" id="GO:0047355">
    <property type="term" value="F:CDP-glycerol glycerophosphotransferase activity"/>
    <property type="evidence" value="ECO:0007669"/>
    <property type="project" value="InterPro"/>
</dbReference>
<dbReference type="Gene3D" id="3.40.50.11820">
    <property type="match status" value="1"/>
</dbReference>
<dbReference type="InterPro" id="IPR043148">
    <property type="entry name" value="TagF_C"/>
</dbReference>
<dbReference type="EMBL" id="JAIFOD010000070">
    <property type="protein sequence ID" value="MBX4195085.1"/>
    <property type="molecule type" value="Genomic_DNA"/>
</dbReference>
<dbReference type="RefSeq" id="WP_220725647.1">
    <property type="nucleotide sequence ID" value="NZ_JAIFOD010000070.1"/>
</dbReference>
<keyword evidence="4" id="KW-0808">Transferase</keyword>
<evidence type="ECO:0000256" key="1">
    <source>
        <dbReference type="ARBA" id="ARBA00004202"/>
    </source>
</evidence>
<comment type="similarity">
    <text evidence="2">Belongs to the CDP-glycerol glycerophosphotransferase family.</text>
</comment>
<dbReference type="Proteomes" id="UP000704433">
    <property type="component" value="Unassembled WGS sequence"/>
</dbReference>
<keyword evidence="3" id="KW-1003">Cell membrane</keyword>
<dbReference type="GO" id="GO:0005886">
    <property type="term" value="C:plasma membrane"/>
    <property type="evidence" value="ECO:0007669"/>
    <property type="project" value="UniProtKB-SubCell"/>
</dbReference>
<evidence type="ECO:0000256" key="4">
    <source>
        <dbReference type="ARBA" id="ARBA00022679"/>
    </source>
</evidence>
<evidence type="ECO:0000256" key="3">
    <source>
        <dbReference type="ARBA" id="ARBA00022475"/>
    </source>
</evidence>
<reference evidence="7" key="1">
    <citation type="journal article" date="2022" name="J. Anim. Sci.">
        <title>Whole genome sequence analyses-based assessment of virulence potential and antimicrobial susceptibilities and resistance of Enterococcus faecium strains isolated from commercial swine and cattle probiotic products.</title>
        <authorList>
            <person name="Shridhar P.B."/>
            <person name="Amachawadi R.G."/>
            <person name="Tokach M."/>
            <person name="Patel I."/>
            <person name="Gangiredla J."/>
            <person name="Mammel M."/>
            <person name="Nagaraja T.G."/>
        </authorList>
    </citation>
    <scope>NUCLEOTIDE SEQUENCE</scope>
    <source>
        <strain evidence="7">EF216</strain>
    </source>
</reference>
<evidence type="ECO:0000256" key="6">
    <source>
        <dbReference type="ARBA" id="ARBA00023136"/>
    </source>
</evidence>
<gene>
    <name evidence="7" type="ORF">KYX84_13135</name>
</gene>
<evidence type="ECO:0000313" key="8">
    <source>
        <dbReference type="Proteomes" id="UP000704433"/>
    </source>
</evidence>
<dbReference type="AlphaFoldDB" id="A0AAW4QMG7"/>
<dbReference type="GO" id="GO:0019350">
    <property type="term" value="P:teichoic acid biosynthetic process"/>
    <property type="evidence" value="ECO:0007669"/>
    <property type="project" value="UniProtKB-KW"/>
</dbReference>
<dbReference type="Pfam" id="PF04464">
    <property type="entry name" value="Glyphos_transf"/>
    <property type="match status" value="1"/>
</dbReference>
<proteinExistence type="inferred from homology"/>
<dbReference type="InterPro" id="IPR043149">
    <property type="entry name" value="TagF_N"/>
</dbReference>
<name>A0AAW4QMG7_9ENTE</name>
<protein>
    <submittedName>
        <fullName evidence="7">CDP-glycerol glycerophosphotransferase family protein</fullName>
    </submittedName>
</protein>
<evidence type="ECO:0000256" key="2">
    <source>
        <dbReference type="ARBA" id="ARBA00010488"/>
    </source>
</evidence>
<feature type="non-terminal residue" evidence="7">
    <location>
        <position position="282"/>
    </location>
</feature>
<dbReference type="Gene3D" id="3.40.50.12580">
    <property type="match status" value="1"/>
</dbReference>
<dbReference type="PANTHER" id="PTHR37316">
    <property type="entry name" value="TEICHOIC ACID GLYCEROL-PHOSPHATE PRIMASE"/>
    <property type="match status" value="1"/>
</dbReference>
<evidence type="ECO:0000313" key="7">
    <source>
        <dbReference type="EMBL" id="MBX4195085.1"/>
    </source>
</evidence>
<keyword evidence="6" id="KW-0472">Membrane</keyword>
<comment type="subcellular location">
    <subcellularLocation>
        <location evidence="1">Cell membrane</location>
        <topology evidence="1">Peripheral membrane protein</topology>
    </subcellularLocation>
</comment>
<accession>A0AAW4QMG7</accession>
<sequence length="282" mass="32606">MFRRIKQLVGLVILFISKFSLRSVDLNIYGSWFGEKFSDNSAYLFLTELEKEGKKNIWITKNRLLKRQLKEEIPIEYAYSIRGIFYQLRAKNVYVSTSVADVEKNLIGGANVINLWHGIPLKKVMYDVSSPGLEEKIRLKATNNFVTCSSLSLKSIYMSAFNVDDSHCLVTGQPRTDIFFNNTDTFALLRRSLASIENKFLGKKIVLYAPTHRSEGKESIEIEKLIDLNKLNLLMIDRNYIFMIKKHFYHRNDTPIGNYSNILDITKEDIDTQVLLNITDIL</sequence>
<organism evidence="7 8">
    <name type="scientific">Enterococcus lactis</name>
    <dbReference type="NCBI Taxonomy" id="357441"/>
    <lineage>
        <taxon>Bacteria</taxon>
        <taxon>Bacillati</taxon>
        <taxon>Bacillota</taxon>
        <taxon>Bacilli</taxon>
        <taxon>Lactobacillales</taxon>
        <taxon>Enterococcaceae</taxon>
        <taxon>Enterococcus</taxon>
    </lineage>
</organism>
<keyword evidence="5" id="KW-0777">Teichoic acid biosynthesis</keyword>
<evidence type="ECO:0000256" key="5">
    <source>
        <dbReference type="ARBA" id="ARBA00022944"/>
    </source>
</evidence>